<feature type="compositionally biased region" description="Low complexity" evidence="1">
    <location>
        <begin position="60"/>
        <end position="75"/>
    </location>
</feature>
<gene>
    <name evidence="3" type="ORF">ACFQ08_38245</name>
</gene>
<proteinExistence type="predicted"/>
<feature type="region of interest" description="Disordered" evidence="1">
    <location>
        <begin position="51"/>
        <end position="75"/>
    </location>
</feature>
<feature type="non-terminal residue" evidence="3">
    <location>
        <position position="75"/>
    </location>
</feature>
<evidence type="ECO:0000313" key="4">
    <source>
        <dbReference type="Proteomes" id="UP001597024"/>
    </source>
</evidence>
<dbReference type="EMBL" id="JBHTHX010002427">
    <property type="protein sequence ID" value="MFD0890419.1"/>
    <property type="molecule type" value="Genomic_DNA"/>
</dbReference>
<dbReference type="InterPro" id="IPR032106">
    <property type="entry name" value="2-oxogl_dehyd_N"/>
</dbReference>
<dbReference type="Proteomes" id="UP001597024">
    <property type="component" value="Unassembled WGS sequence"/>
</dbReference>
<organism evidence="3 4">
    <name type="scientific">Streptosporangium algeriense</name>
    <dbReference type="NCBI Taxonomy" id="1682748"/>
    <lineage>
        <taxon>Bacteria</taxon>
        <taxon>Bacillati</taxon>
        <taxon>Actinomycetota</taxon>
        <taxon>Actinomycetes</taxon>
        <taxon>Streptosporangiales</taxon>
        <taxon>Streptosporangiaceae</taxon>
        <taxon>Streptosporangium</taxon>
    </lineage>
</organism>
<sequence length="75" mass="8058">MSSESSRTNPLAAFGQNEWLVDELYQKYLQDPESVDRAWWNFFADYSPDSGAGRAAPPGTAQAAPVPPTSAAAPV</sequence>
<feature type="domain" description="2-oxoglutarate dehydrogenase E1 component N-terminal" evidence="2">
    <location>
        <begin position="13"/>
        <end position="48"/>
    </location>
</feature>
<comment type="caution">
    <text evidence="3">The sequence shown here is derived from an EMBL/GenBank/DDBJ whole genome shotgun (WGS) entry which is preliminary data.</text>
</comment>
<keyword evidence="4" id="KW-1185">Reference proteome</keyword>
<accession>A0ABW3E323</accession>
<reference evidence="4" key="1">
    <citation type="journal article" date="2019" name="Int. J. Syst. Evol. Microbiol.">
        <title>The Global Catalogue of Microorganisms (GCM) 10K type strain sequencing project: providing services to taxonomists for standard genome sequencing and annotation.</title>
        <authorList>
            <consortium name="The Broad Institute Genomics Platform"/>
            <consortium name="The Broad Institute Genome Sequencing Center for Infectious Disease"/>
            <person name="Wu L."/>
            <person name="Ma J."/>
        </authorList>
    </citation>
    <scope>NUCLEOTIDE SEQUENCE [LARGE SCALE GENOMIC DNA]</scope>
    <source>
        <strain evidence="4">CCUG 62974</strain>
    </source>
</reference>
<name>A0ABW3E323_9ACTN</name>
<evidence type="ECO:0000256" key="1">
    <source>
        <dbReference type="SAM" id="MobiDB-lite"/>
    </source>
</evidence>
<evidence type="ECO:0000259" key="2">
    <source>
        <dbReference type="Pfam" id="PF16078"/>
    </source>
</evidence>
<protein>
    <recommendedName>
        <fullName evidence="2">2-oxoglutarate dehydrogenase E1 component N-terminal domain-containing protein</fullName>
    </recommendedName>
</protein>
<evidence type="ECO:0000313" key="3">
    <source>
        <dbReference type="EMBL" id="MFD0890419.1"/>
    </source>
</evidence>
<dbReference type="Pfam" id="PF16078">
    <property type="entry name" value="2-oxogl_dehyd_N"/>
    <property type="match status" value="1"/>
</dbReference>